<evidence type="ECO:0000313" key="1">
    <source>
        <dbReference type="EMBL" id="KAI3692931.1"/>
    </source>
</evidence>
<sequence>MSLKIRSLILIPINCGSKFRDFILIVYSYIYIYASVSFNPLFLPSRLFNLLFCSYTNNFSIQKDSNLPRFSKAGNCSYLQKVSKRSFVCLNY</sequence>
<reference evidence="2" key="1">
    <citation type="journal article" date="2022" name="Mol. Ecol. Resour.">
        <title>The genomes of chicory, endive, great burdock and yacon provide insights into Asteraceae palaeo-polyploidization history and plant inulin production.</title>
        <authorList>
            <person name="Fan W."/>
            <person name="Wang S."/>
            <person name="Wang H."/>
            <person name="Wang A."/>
            <person name="Jiang F."/>
            <person name="Liu H."/>
            <person name="Zhao H."/>
            <person name="Xu D."/>
            <person name="Zhang Y."/>
        </authorList>
    </citation>
    <scope>NUCLEOTIDE SEQUENCE [LARGE SCALE GENOMIC DNA]</scope>
    <source>
        <strain evidence="2">cv. Niubang</strain>
    </source>
</reference>
<dbReference type="Proteomes" id="UP001055879">
    <property type="component" value="Linkage Group LG11"/>
</dbReference>
<gene>
    <name evidence="1" type="ORF">L6452_32756</name>
</gene>
<accession>A0ACB8Z5E7</accession>
<keyword evidence="2" id="KW-1185">Reference proteome</keyword>
<comment type="caution">
    <text evidence="1">The sequence shown here is derived from an EMBL/GenBank/DDBJ whole genome shotgun (WGS) entry which is preliminary data.</text>
</comment>
<name>A0ACB8Z5E7_ARCLA</name>
<evidence type="ECO:0000313" key="2">
    <source>
        <dbReference type="Proteomes" id="UP001055879"/>
    </source>
</evidence>
<protein>
    <submittedName>
        <fullName evidence="1">Uncharacterized protein</fullName>
    </submittedName>
</protein>
<dbReference type="EMBL" id="CM042057">
    <property type="protein sequence ID" value="KAI3692931.1"/>
    <property type="molecule type" value="Genomic_DNA"/>
</dbReference>
<reference evidence="1 2" key="2">
    <citation type="journal article" date="2022" name="Mol. Ecol. Resour.">
        <title>The genomes of chicory, endive, great burdock and yacon provide insights into Asteraceae paleo-polyploidization history and plant inulin production.</title>
        <authorList>
            <person name="Fan W."/>
            <person name="Wang S."/>
            <person name="Wang H."/>
            <person name="Wang A."/>
            <person name="Jiang F."/>
            <person name="Liu H."/>
            <person name="Zhao H."/>
            <person name="Xu D."/>
            <person name="Zhang Y."/>
        </authorList>
    </citation>
    <scope>NUCLEOTIDE SEQUENCE [LARGE SCALE GENOMIC DNA]</scope>
    <source>
        <strain evidence="2">cv. Niubang</strain>
    </source>
</reference>
<proteinExistence type="predicted"/>
<organism evidence="1 2">
    <name type="scientific">Arctium lappa</name>
    <name type="common">Greater burdock</name>
    <name type="synonym">Lappa major</name>
    <dbReference type="NCBI Taxonomy" id="4217"/>
    <lineage>
        <taxon>Eukaryota</taxon>
        <taxon>Viridiplantae</taxon>
        <taxon>Streptophyta</taxon>
        <taxon>Embryophyta</taxon>
        <taxon>Tracheophyta</taxon>
        <taxon>Spermatophyta</taxon>
        <taxon>Magnoliopsida</taxon>
        <taxon>eudicotyledons</taxon>
        <taxon>Gunneridae</taxon>
        <taxon>Pentapetalae</taxon>
        <taxon>asterids</taxon>
        <taxon>campanulids</taxon>
        <taxon>Asterales</taxon>
        <taxon>Asteraceae</taxon>
        <taxon>Carduoideae</taxon>
        <taxon>Cardueae</taxon>
        <taxon>Arctiinae</taxon>
        <taxon>Arctium</taxon>
    </lineage>
</organism>